<dbReference type="STRING" id="1349421.OI18_07960"/>
<keyword evidence="2 5" id="KW-0689">Ribosomal protein</keyword>
<protein>
    <recommendedName>
        <fullName evidence="4 5">Small ribosomal subunit protein uS9</fullName>
    </recommendedName>
</protein>
<name>A0A0C1L526_9BACT</name>
<evidence type="ECO:0000313" key="8">
    <source>
        <dbReference type="EMBL" id="KIC95222.1"/>
    </source>
</evidence>
<dbReference type="OrthoDB" id="9803965at2"/>
<feature type="compositionally biased region" description="Basic residues" evidence="7">
    <location>
        <begin position="114"/>
        <end position="129"/>
    </location>
</feature>
<dbReference type="GO" id="GO:0003735">
    <property type="term" value="F:structural constituent of ribosome"/>
    <property type="evidence" value="ECO:0007669"/>
    <property type="project" value="InterPro"/>
</dbReference>
<dbReference type="InterPro" id="IPR014721">
    <property type="entry name" value="Ribsml_uS5_D2-typ_fold_subgr"/>
</dbReference>
<dbReference type="PROSITE" id="PS00360">
    <property type="entry name" value="RIBOSOMAL_S9"/>
    <property type="match status" value="1"/>
</dbReference>
<dbReference type="EMBL" id="JSVC01000008">
    <property type="protein sequence ID" value="KIC95222.1"/>
    <property type="molecule type" value="Genomic_DNA"/>
</dbReference>
<accession>A0A0C1L526</accession>
<dbReference type="Gene3D" id="3.30.230.10">
    <property type="match status" value="1"/>
</dbReference>
<dbReference type="FunFam" id="3.30.230.10:FF:000001">
    <property type="entry name" value="30S ribosomal protein S9"/>
    <property type="match status" value="1"/>
</dbReference>
<dbReference type="PANTHER" id="PTHR21569">
    <property type="entry name" value="RIBOSOMAL PROTEIN S9"/>
    <property type="match status" value="1"/>
</dbReference>
<comment type="similarity">
    <text evidence="1 5 6">Belongs to the universal ribosomal protein uS9 family.</text>
</comment>
<reference evidence="8 9" key="1">
    <citation type="submission" date="2014-11" db="EMBL/GenBank/DDBJ databases">
        <title>Genome sequence of Flavihumibacter solisilvae 3-3.</title>
        <authorList>
            <person name="Zhou G."/>
            <person name="Li M."/>
            <person name="Wang G."/>
        </authorList>
    </citation>
    <scope>NUCLEOTIDE SEQUENCE [LARGE SCALE GENOMIC DNA]</scope>
    <source>
        <strain evidence="8 9">3-3</strain>
    </source>
</reference>
<sequence>MEKQKNGLGRRKEAVTRVFLSKGDGKITVNEKDYKVYFPLVYLQNQVEAPLKAIEAIDKFDVVINATGGGVKGQAEAAKLGIARALLEVNADYRPVLKAAGFLHRDPRGVERKKPGRKKARRSFQFSKR</sequence>
<organism evidence="8 9">
    <name type="scientific">Flavihumibacter solisilvae</name>
    <dbReference type="NCBI Taxonomy" id="1349421"/>
    <lineage>
        <taxon>Bacteria</taxon>
        <taxon>Pseudomonadati</taxon>
        <taxon>Bacteroidota</taxon>
        <taxon>Chitinophagia</taxon>
        <taxon>Chitinophagales</taxon>
        <taxon>Chitinophagaceae</taxon>
        <taxon>Flavihumibacter</taxon>
    </lineage>
</organism>
<dbReference type="SUPFAM" id="SSF54211">
    <property type="entry name" value="Ribosomal protein S5 domain 2-like"/>
    <property type="match status" value="1"/>
</dbReference>
<dbReference type="InterPro" id="IPR020574">
    <property type="entry name" value="Ribosomal_uS9_CS"/>
</dbReference>
<dbReference type="GO" id="GO:0003723">
    <property type="term" value="F:RNA binding"/>
    <property type="evidence" value="ECO:0007669"/>
    <property type="project" value="TreeGrafter"/>
</dbReference>
<dbReference type="InterPro" id="IPR023035">
    <property type="entry name" value="Ribosomal_uS9_bac/plastid"/>
</dbReference>
<gene>
    <name evidence="5" type="primary">rpsI</name>
    <name evidence="8" type="ORF">OI18_07960</name>
</gene>
<dbReference type="Pfam" id="PF00380">
    <property type="entry name" value="Ribosomal_S9"/>
    <property type="match status" value="1"/>
</dbReference>
<evidence type="ECO:0000256" key="5">
    <source>
        <dbReference type="HAMAP-Rule" id="MF_00532"/>
    </source>
</evidence>
<evidence type="ECO:0000313" key="9">
    <source>
        <dbReference type="Proteomes" id="UP000031408"/>
    </source>
</evidence>
<dbReference type="InterPro" id="IPR020568">
    <property type="entry name" value="Ribosomal_Su5_D2-typ_SF"/>
</dbReference>
<evidence type="ECO:0000256" key="2">
    <source>
        <dbReference type="ARBA" id="ARBA00022980"/>
    </source>
</evidence>
<evidence type="ECO:0000256" key="4">
    <source>
        <dbReference type="ARBA" id="ARBA00035259"/>
    </source>
</evidence>
<proteinExistence type="inferred from homology"/>
<dbReference type="Proteomes" id="UP000031408">
    <property type="component" value="Unassembled WGS sequence"/>
</dbReference>
<evidence type="ECO:0000256" key="7">
    <source>
        <dbReference type="SAM" id="MobiDB-lite"/>
    </source>
</evidence>
<dbReference type="RefSeq" id="WP_039138726.1">
    <property type="nucleotide sequence ID" value="NZ_JSVC01000008.1"/>
</dbReference>
<feature type="region of interest" description="Disordered" evidence="7">
    <location>
        <begin position="107"/>
        <end position="129"/>
    </location>
</feature>
<evidence type="ECO:0000256" key="6">
    <source>
        <dbReference type="RuleBase" id="RU003815"/>
    </source>
</evidence>
<keyword evidence="3 5" id="KW-0687">Ribonucleoprotein</keyword>
<dbReference type="PANTHER" id="PTHR21569:SF1">
    <property type="entry name" value="SMALL RIBOSOMAL SUBUNIT PROTEIN US9M"/>
    <property type="match status" value="1"/>
</dbReference>
<evidence type="ECO:0000256" key="1">
    <source>
        <dbReference type="ARBA" id="ARBA00005251"/>
    </source>
</evidence>
<dbReference type="GO" id="GO:0006412">
    <property type="term" value="P:translation"/>
    <property type="evidence" value="ECO:0007669"/>
    <property type="project" value="UniProtKB-UniRule"/>
</dbReference>
<dbReference type="AlphaFoldDB" id="A0A0C1L526"/>
<dbReference type="GO" id="GO:0022627">
    <property type="term" value="C:cytosolic small ribosomal subunit"/>
    <property type="evidence" value="ECO:0007669"/>
    <property type="project" value="TreeGrafter"/>
</dbReference>
<dbReference type="NCBIfam" id="NF001099">
    <property type="entry name" value="PRK00132.1"/>
    <property type="match status" value="1"/>
</dbReference>
<dbReference type="HAMAP" id="MF_00532_B">
    <property type="entry name" value="Ribosomal_uS9_B"/>
    <property type="match status" value="1"/>
</dbReference>
<evidence type="ECO:0000256" key="3">
    <source>
        <dbReference type="ARBA" id="ARBA00023274"/>
    </source>
</evidence>
<keyword evidence="9" id="KW-1185">Reference proteome</keyword>
<dbReference type="InterPro" id="IPR000754">
    <property type="entry name" value="Ribosomal_uS9"/>
</dbReference>
<comment type="caution">
    <text evidence="8">The sequence shown here is derived from an EMBL/GenBank/DDBJ whole genome shotgun (WGS) entry which is preliminary data.</text>
</comment>